<feature type="domain" description="ABC transporter" evidence="5">
    <location>
        <begin position="17"/>
        <end position="236"/>
    </location>
</feature>
<dbReference type="GO" id="GO:0005524">
    <property type="term" value="F:ATP binding"/>
    <property type="evidence" value="ECO:0007669"/>
    <property type="project" value="UniProtKB-KW"/>
</dbReference>
<sequence length="238" mass="25351">MTTMARSDDASDRPPVLETDALTYRLGDRTVLDAVSVAVADGETLAVVGPSGAGKSTLLRLLVRLDEPDAGTVRFEGRDYRTLDPRTLRERVGLVPQQSALVDGTVRENITLGPRLRDEPVDDAAAERLLVRLGLSGTMERDVNALSGGEAQRVALARTLVNDPDVLLLDEPTASLDADTEATVETVLSDLVDEHSLTAVVVTHDIAQAARLASDALVFDGDGGVERESTARLAEVDE</sequence>
<proteinExistence type="predicted"/>
<name>A0A830GE12_9EURY</name>
<dbReference type="InterPro" id="IPR017871">
    <property type="entry name" value="ABC_transporter-like_CS"/>
</dbReference>
<keyword evidence="4" id="KW-0067">ATP-binding</keyword>
<dbReference type="SUPFAM" id="SSF52540">
    <property type="entry name" value="P-loop containing nucleoside triphosphate hydrolases"/>
    <property type="match status" value="1"/>
</dbReference>
<dbReference type="Pfam" id="PF00005">
    <property type="entry name" value="ABC_tran"/>
    <property type="match status" value="1"/>
</dbReference>
<evidence type="ECO:0000256" key="1">
    <source>
        <dbReference type="ARBA" id="ARBA00022448"/>
    </source>
</evidence>
<keyword evidence="7" id="KW-1185">Reference proteome</keyword>
<dbReference type="PANTHER" id="PTHR43423">
    <property type="entry name" value="ABC TRANSPORTER I FAMILY MEMBER 17"/>
    <property type="match status" value="1"/>
</dbReference>
<dbReference type="AlphaFoldDB" id="A0A830GE12"/>
<dbReference type="GO" id="GO:0016887">
    <property type="term" value="F:ATP hydrolysis activity"/>
    <property type="evidence" value="ECO:0007669"/>
    <property type="project" value="InterPro"/>
</dbReference>
<keyword evidence="2" id="KW-1003">Cell membrane</keyword>
<evidence type="ECO:0000256" key="2">
    <source>
        <dbReference type="ARBA" id="ARBA00022475"/>
    </source>
</evidence>
<accession>A0A830GE12</accession>
<keyword evidence="1" id="KW-0813">Transport</keyword>
<keyword evidence="2" id="KW-0472">Membrane</keyword>
<dbReference type="EMBL" id="BMOQ01000008">
    <property type="protein sequence ID" value="GGN24263.1"/>
    <property type="molecule type" value="Genomic_DNA"/>
</dbReference>
<evidence type="ECO:0000256" key="4">
    <source>
        <dbReference type="ARBA" id="ARBA00022840"/>
    </source>
</evidence>
<dbReference type="InterPro" id="IPR003439">
    <property type="entry name" value="ABC_transporter-like_ATP-bd"/>
</dbReference>
<dbReference type="Proteomes" id="UP000608850">
    <property type="component" value="Unassembled WGS sequence"/>
</dbReference>
<comment type="caution">
    <text evidence="6">The sequence shown here is derived from an EMBL/GenBank/DDBJ whole genome shotgun (WGS) entry which is preliminary data.</text>
</comment>
<dbReference type="PROSITE" id="PS50893">
    <property type="entry name" value="ABC_TRANSPORTER_2"/>
    <property type="match status" value="1"/>
</dbReference>
<evidence type="ECO:0000313" key="7">
    <source>
        <dbReference type="Proteomes" id="UP000608850"/>
    </source>
</evidence>
<protein>
    <submittedName>
        <fullName evidence="6">Choline transporter</fullName>
    </submittedName>
</protein>
<evidence type="ECO:0000259" key="5">
    <source>
        <dbReference type="PROSITE" id="PS50893"/>
    </source>
</evidence>
<dbReference type="Gene3D" id="3.40.50.300">
    <property type="entry name" value="P-loop containing nucleotide triphosphate hydrolases"/>
    <property type="match status" value="1"/>
</dbReference>
<organism evidence="6 7">
    <name type="scientific">Halarchaeum nitratireducens</name>
    <dbReference type="NCBI Taxonomy" id="489913"/>
    <lineage>
        <taxon>Archaea</taxon>
        <taxon>Methanobacteriati</taxon>
        <taxon>Methanobacteriota</taxon>
        <taxon>Stenosarchaea group</taxon>
        <taxon>Halobacteria</taxon>
        <taxon>Halobacteriales</taxon>
        <taxon>Halobacteriaceae</taxon>
    </lineage>
</organism>
<evidence type="ECO:0000256" key="3">
    <source>
        <dbReference type="ARBA" id="ARBA00022741"/>
    </source>
</evidence>
<dbReference type="PANTHER" id="PTHR43423:SF1">
    <property type="entry name" value="ABC TRANSPORTER I FAMILY MEMBER 17"/>
    <property type="match status" value="1"/>
</dbReference>
<gene>
    <name evidence="6" type="primary">proV</name>
    <name evidence="6" type="ORF">GCM10009021_27570</name>
</gene>
<dbReference type="SMART" id="SM00382">
    <property type="entry name" value="AAA"/>
    <property type="match status" value="1"/>
</dbReference>
<dbReference type="PROSITE" id="PS00211">
    <property type="entry name" value="ABC_TRANSPORTER_1"/>
    <property type="match status" value="1"/>
</dbReference>
<reference evidence="6 7" key="1">
    <citation type="journal article" date="2019" name="Int. J. Syst. Evol. Microbiol.">
        <title>The Global Catalogue of Microorganisms (GCM) 10K type strain sequencing project: providing services to taxonomists for standard genome sequencing and annotation.</title>
        <authorList>
            <consortium name="The Broad Institute Genomics Platform"/>
            <consortium name="The Broad Institute Genome Sequencing Center for Infectious Disease"/>
            <person name="Wu L."/>
            <person name="Ma J."/>
        </authorList>
    </citation>
    <scope>NUCLEOTIDE SEQUENCE [LARGE SCALE GENOMIC DNA]</scope>
    <source>
        <strain evidence="6 7">JCM 16331</strain>
    </source>
</reference>
<dbReference type="InterPro" id="IPR003593">
    <property type="entry name" value="AAA+_ATPase"/>
</dbReference>
<evidence type="ECO:0000313" key="6">
    <source>
        <dbReference type="EMBL" id="GGN24263.1"/>
    </source>
</evidence>
<dbReference type="InterPro" id="IPR027417">
    <property type="entry name" value="P-loop_NTPase"/>
</dbReference>
<keyword evidence="3" id="KW-0547">Nucleotide-binding</keyword>